<evidence type="ECO:0000256" key="1">
    <source>
        <dbReference type="SAM" id="Coils"/>
    </source>
</evidence>
<dbReference type="Proteomes" id="UP001153618">
    <property type="component" value="Unassembled WGS sequence"/>
</dbReference>
<organism evidence="3 4">
    <name type="scientific">Penicillium olsonii</name>
    <dbReference type="NCBI Taxonomy" id="99116"/>
    <lineage>
        <taxon>Eukaryota</taxon>
        <taxon>Fungi</taxon>
        <taxon>Dikarya</taxon>
        <taxon>Ascomycota</taxon>
        <taxon>Pezizomycotina</taxon>
        <taxon>Eurotiomycetes</taxon>
        <taxon>Eurotiomycetidae</taxon>
        <taxon>Eurotiales</taxon>
        <taxon>Aspergillaceae</taxon>
        <taxon>Penicillium</taxon>
    </lineage>
</organism>
<feature type="region of interest" description="Disordered" evidence="2">
    <location>
        <begin position="369"/>
        <end position="411"/>
    </location>
</feature>
<feature type="compositionally biased region" description="Low complexity" evidence="2">
    <location>
        <begin position="628"/>
        <end position="643"/>
    </location>
</feature>
<feature type="compositionally biased region" description="Basic and acidic residues" evidence="2">
    <location>
        <begin position="656"/>
        <end position="672"/>
    </location>
</feature>
<proteinExistence type="predicted"/>
<gene>
    <name evidence="3" type="ORF">POLS_LOCUS1578</name>
</gene>
<dbReference type="AlphaFoldDB" id="A0A9W4HER8"/>
<feature type="compositionally biased region" description="Basic and acidic residues" evidence="2">
    <location>
        <begin position="773"/>
        <end position="787"/>
    </location>
</feature>
<feature type="compositionally biased region" description="Polar residues" evidence="2">
    <location>
        <begin position="376"/>
        <end position="387"/>
    </location>
</feature>
<comment type="caution">
    <text evidence="3">The sequence shown here is derived from an EMBL/GenBank/DDBJ whole genome shotgun (WGS) entry which is preliminary data.</text>
</comment>
<accession>A0A9W4HER8</accession>
<feature type="region of interest" description="Disordered" evidence="2">
    <location>
        <begin position="1"/>
        <end position="33"/>
    </location>
</feature>
<dbReference type="PANTHER" id="PTHR42041">
    <property type="entry name" value="DNA ENDONUCLEASE ACTIVATOR CTP1 C-TERMINAL DOMAIN-CONTAINING PROTEIN"/>
    <property type="match status" value="1"/>
</dbReference>
<sequence>MESPTRLPPSPSKALHPVSPERMNQQTIPASPSLPADLLTLHHKNHRGVSEVQAKVAFLNGLSKGGSPANGSSNSAAVLRANMGREEAESALATAQEELAEAQDRERRISERLESLLEELHGTKERQGQERSIFEKEIRKARKEAFRAGSTVVKLQEELKHAKSEAKSLKEEVAAERDSKDRAKQEAFERAYALAGLTEELELLKEKFRALETENHSSNLEVRAHQIRKEDFGRLSLVEGDLAFLNTPRRPKRAAAGSARSPAPERDEDLVEATPPKRPRLSEIEAVADDEQPAAETAPAEVDKDILEDLKEELLFERRRRAAAEDMVHFMNIECQFERCSCRIAESHGRRYIYDAEYYNTFQKPQIEAEEKARAQQASTEQFAMQQPSPESASTPEASPPPPPVHRSPIHKAPADEAPVYVSPVHQSPAPQAPMHESPVHQSPAPQVPMHESPVHQSPAPQVPMHESPVHQSPVHRSPIHPPPAHQSPAHVSSVHHVHSPRVASPESSDHDEPEASRTPLTAPPVPAHKATPPVNKAEARSAPKMEMPAEPLVTFSPETGTFMKFPSPLRDNVRHLRLDQFDTPDLPEPQPDFEEDHMDLSEPPEQEPESFTPSGEPAPVQAPPRAPARAPAPVVRSRPNPAGAKNDVSAARARLSQEARPPSRVERDAHGYRQPLHAPKRDPRGQTAITNTKRVPLRNDTQSQRTSHPGVPDVPIDREQALAQIRARRGRTHSKQRSVSANEAGRAARAPSTSNANPARGPRRVPNPNLRPDSRTEHDINERRDMSAPVRMFRR</sequence>
<feature type="compositionally biased region" description="Polar residues" evidence="2">
    <location>
        <begin position="688"/>
        <end position="708"/>
    </location>
</feature>
<feature type="region of interest" description="Disordered" evidence="2">
    <location>
        <begin position="423"/>
        <end position="550"/>
    </location>
</feature>
<feature type="region of interest" description="Disordered" evidence="2">
    <location>
        <begin position="248"/>
        <end position="282"/>
    </location>
</feature>
<evidence type="ECO:0000313" key="3">
    <source>
        <dbReference type="EMBL" id="CAG7990885.1"/>
    </source>
</evidence>
<dbReference type="EMBL" id="CAJVOS010000011">
    <property type="protein sequence ID" value="CAG7990885.1"/>
    <property type="molecule type" value="Genomic_DNA"/>
</dbReference>
<feature type="coiled-coil region" evidence="1">
    <location>
        <begin position="85"/>
        <end position="221"/>
    </location>
</feature>
<feature type="compositionally biased region" description="Acidic residues" evidence="2">
    <location>
        <begin position="592"/>
        <end position="609"/>
    </location>
</feature>
<feature type="compositionally biased region" description="Pro residues" evidence="2">
    <location>
        <begin position="1"/>
        <end position="11"/>
    </location>
</feature>
<keyword evidence="4" id="KW-1185">Reference proteome</keyword>
<keyword evidence="1" id="KW-0175">Coiled coil</keyword>
<reference evidence="3" key="1">
    <citation type="submission" date="2021-07" db="EMBL/GenBank/DDBJ databases">
        <authorList>
            <person name="Branca A.L. A."/>
        </authorList>
    </citation>
    <scope>NUCLEOTIDE SEQUENCE</scope>
</reference>
<evidence type="ECO:0000313" key="4">
    <source>
        <dbReference type="Proteomes" id="UP001153618"/>
    </source>
</evidence>
<feature type="compositionally biased region" description="Basic residues" evidence="2">
    <location>
        <begin position="727"/>
        <end position="737"/>
    </location>
</feature>
<evidence type="ECO:0000256" key="2">
    <source>
        <dbReference type="SAM" id="MobiDB-lite"/>
    </source>
</evidence>
<name>A0A9W4HER8_PENOL</name>
<dbReference type="OrthoDB" id="4495335at2759"/>
<dbReference type="PANTHER" id="PTHR42041:SF1">
    <property type="entry name" value="DNA ENDONUCLEASE ACTIVATOR CTP1 C-TERMINAL DOMAIN-CONTAINING PROTEIN"/>
    <property type="match status" value="1"/>
</dbReference>
<feature type="region of interest" description="Disordered" evidence="2">
    <location>
        <begin position="576"/>
        <end position="796"/>
    </location>
</feature>
<protein>
    <submittedName>
        <fullName evidence="3">Uncharacterized protein</fullName>
    </submittedName>
</protein>
<feature type="compositionally biased region" description="Low complexity" evidence="2">
    <location>
        <begin position="388"/>
        <end position="397"/>
    </location>
</feature>